<dbReference type="Proteomes" id="UP001165060">
    <property type="component" value="Unassembled WGS sequence"/>
</dbReference>
<name>A0ABQ6M373_9STRA</name>
<keyword evidence="3" id="KW-1185">Reference proteome</keyword>
<accession>A0ABQ6M373</accession>
<gene>
    <name evidence="2" type="ORF">TeGR_g1518</name>
</gene>
<feature type="compositionally biased region" description="Basic and acidic residues" evidence="1">
    <location>
        <begin position="634"/>
        <end position="666"/>
    </location>
</feature>
<evidence type="ECO:0000256" key="1">
    <source>
        <dbReference type="SAM" id="MobiDB-lite"/>
    </source>
</evidence>
<protein>
    <submittedName>
        <fullName evidence="2">Uncharacterized protein</fullName>
    </submittedName>
</protein>
<comment type="caution">
    <text evidence="2">The sequence shown here is derived from an EMBL/GenBank/DDBJ whole genome shotgun (WGS) entry which is preliminary data.</text>
</comment>
<organism evidence="2 3">
    <name type="scientific">Tetraparma gracilis</name>
    <dbReference type="NCBI Taxonomy" id="2962635"/>
    <lineage>
        <taxon>Eukaryota</taxon>
        <taxon>Sar</taxon>
        <taxon>Stramenopiles</taxon>
        <taxon>Ochrophyta</taxon>
        <taxon>Bolidophyceae</taxon>
        <taxon>Parmales</taxon>
        <taxon>Triparmaceae</taxon>
        <taxon>Tetraparma</taxon>
    </lineage>
</organism>
<reference evidence="2 3" key="1">
    <citation type="journal article" date="2023" name="Commun. Biol.">
        <title>Genome analysis of Parmales, the sister group of diatoms, reveals the evolutionary specialization of diatoms from phago-mixotrophs to photoautotrophs.</title>
        <authorList>
            <person name="Ban H."/>
            <person name="Sato S."/>
            <person name="Yoshikawa S."/>
            <person name="Yamada K."/>
            <person name="Nakamura Y."/>
            <person name="Ichinomiya M."/>
            <person name="Sato N."/>
            <person name="Blanc-Mathieu R."/>
            <person name="Endo H."/>
            <person name="Kuwata A."/>
            <person name="Ogata H."/>
        </authorList>
    </citation>
    <scope>NUCLEOTIDE SEQUENCE [LARGE SCALE GENOMIC DNA]</scope>
</reference>
<feature type="region of interest" description="Disordered" evidence="1">
    <location>
        <begin position="1"/>
        <end position="97"/>
    </location>
</feature>
<proteinExistence type="predicted"/>
<evidence type="ECO:0000313" key="3">
    <source>
        <dbReference type="Proteomes" id="UP001165060"/>
    </source>
</evidence>
<sequence length="817" mass="89658">MMSSSTSPQLAAGSGASATRAKQSAPPPPSGETKPAASAVGEKKATYKDKVSAHPPPKQQDKTLAPAPPKQQDKTLASPRAKQTLPFPPVSTKLAHPPPVPRALVPSSSANANATPAMVKELLKQSSLKSSWRSPYSAACEGLFKTLCRYLTRPHWLEHCKRTPGPDDYNNAPENPAFQNKNVSINPTCTEDLAAFNEALIQIAHLERGTRAAQIQDSALPDNTNVLAVELADYIENIGDPTGMSSSEFMEDSVLKESDVALLHELIRNTLAAIELEKLHPPSPPASLLSLPAAVPPPPSPDGTALLATTLATALNQRQHAVIDAAPVLYKALHSTIGGGRDNHARPTSVVDAALKFQSLFKFIHQFQIATHPNGELKVPMHTMISEISNAIYDPLRTLLAAQGASFQRTALLLVAFPRTRGQDECLNTLQEGNPALLFQQFQNALEELSRTDPECVQLYSDARAALHPAKRFDSCATAWNTASPLIMVLYSEQYRESPSGLIEIGCILAREWVPEQHERATLHTFMQAADGKDIQQVIQGSIIYDRPNTPLGLYDNFSHLQNANEKLNAEIPWGPTEHMAPERATPGKLAISISRLDHFAAGVETPPHRFAALDDYELFQRSGSASVPPTTLEEPRKKERKKREPSTDTPDSAKNKVRAERDSTRESITDEIYDSFVTAFKIHGENVDHGSVEATAETDATIAITLKFMASSNTARDCWEECIENPNYDPDRPLFPSPTFWSNPPSRDTIKRQEIPKFYPSEEAYLATKPRGKNVSQNAKYRCALCGHGHRTKICFKLPSLAWSPLVNHPVIYKYK</sequence>
<evidence type="ECO:0000313" key="2">
    <source>
        <dbReference type="EMBL" id="GMI18831.1"/>
    </source>
</evidence>
<feature type="compositionally biased region" description="Basic and acidic residues" evidence="1">
    <location>
        <begin position="41"/>
        <end position="52"/>
    </location>
</feature>
<feature type="region of interest" description="Disordered" evidence="1">
    <location>
        <begin position="623"/>
        <end position="666"/>
    </location>
</feature>
<dbReference type="EMBL" id="BRYB01004889">
    <property type="protein sequence ID" value="GMI18831.1"/>
    <property type="molecule type" value="Genomic_DNA"/>
</dbReference>